<proteinExistence type="inferred from homology"/>
<dbReference type="PANTHER" id="PTHR13774">
    <property type="entry name" value="PHENAZINE BIOSYNTHESIS PROTEIN"/>
    <property type="match status" value="1"/>
</dbReference>
<protein>
    <submittedName>
        <fullName evidence="3">PhzF family phenazine biosynthesis protein</fullName>
    </submittedName>
</protein>
<dbReference type="EMBL" id="JBBKTW010000003">
    <property type="protein sequence ID" value="MEN2988638.1"/>
    <property type="molecule type" value="Genomic_DNA"/>
</dbReference>
<sequence>MFHLDAFADRLFAGNPAAVCLLTAWLPVPVMQSIAAENRLSETAFVVRDTPVAGDPAGTGPYLLRWFTPTTEMPMCGHATLAAAHVILTRLEPGADQVIFKTMGGTLKVRRQPAPVHGDGKAGSGGQYLRLDLPHEPLTPRHPDSDEAARLSAALGGLTPARILAGSHDWYVLADSAEAVANCRPDPAALAALPPRAIAIASLAHGAGVAQGADYVCRFFAPRLGVDEDPVTGIAHAGIAPLIADALGRNRVEGLQLSARRGRVWAEPTPGHVSLTGRVIEYSEGTIALSIADITAAASHLTAVA</sequence>
<dbReference type="NCBIfam" id="TIGR00654">
    <property type="entry name" value="PhzF_family"/>
    <property type="match status" value="1"/>
</dbReference>
<name>A0ABU9YIM9_9PROT</name>
<accession>A0ABU9YIM9</accession>
<dbReference type="PANTHER" id="PTHR13774:SF17">
    <property type="entry name" value="PHENAZINE BIOSYNTHESIS-LIKE DOMAIN-CONTAINING PROTEIN"/>
    <property type="match status" value="1"/>
</dbReference>
<keyword evidence="2" id="KW-0413">Isomerase</keyword>
<gene>
    <name evidence="3" type="ORF">WG926_10020</name>
</gene>
<keyword evidence="4" id="KW-1185">Reference proteome</keyword>
<comment type="caution">
    <text evidence="3">The sequence shown here is derived from an EMBL/GenBank/DDBJ whole genome shotgun (WGS) entry which is preliminary data.</text>
</comment>
<reference evidence="3 4" key="1">
    <citation type="submission" date="2024-03" db="EMBL/GenBank/DDBJ databases">
        <title>High-quality draft genome sequencing of Tistrella sp. BH-R2-4.</title>
        <authorList>
            <person name="Dong C."/>
        </authorList>
    </citation>
    <scope>NUCLEOTIDE SEQUENCE [LARGE SCALE GENOMIC DNA]</scope>
    <source>
        <strain evidence="3 4">BH-R2-4</strain>
    </source>
</reference>
<dbReference type="Gene3D" id="3.10.310.10">
    <property type="entry name" value="Diaminopimelate Epimerase, Chain A, domain 1"/>
    <property type="match status" value="2"/>
</dbReference>
<dbReference type="Pfam" id="PF02567">
    <property type="entry name" value="PhzC-PhzF"/>
    <property type="match status" value="1"/>
</dbReference>
<evidence type="ECO:0000313" key="4">
    <source>
        <dbReference type="Proteomes" id="UP001413721"/>
    </source>
</evidence>
<dbReference type="PIRSF" id="PIRSF016184">
    <property type="entry name" value="PhzC_PhzF"/>
    <property type="match status" value="1"/>
</dbReference>
<comment type="similarity">
    <text evidence="1">Belongs to the PhzF family.</text>
</comment>
<evidence type="ECO:0000256" key="2">
    <source>
        <dbReference type="ARBA" id="ARBA00023235"/>
    </source>
</evidence>
<evidence type="ECO:0000256" key="1">
    <source>
        <dbReference type="ARBA" id="ARBA00008270"/>
    </source>
</evidence>
<dbReference type="Proteomes" id="UP001413721">
    <property type="component" value="Unassembled WGS sequence"/>
</dbReference>
<organism evidence="3 4">
    <name type="scientific">Tistrella arctica</name>
    <dbReference type="NCBI Taxonomy" id="3133430"/>
    <lineage>
        <taxon>Bacteria</taxon>
        <taxon>Pseudomonadati</taxon>
        <taxon>Pseudomonadota</taxon>
        <taxon>Alphaproteobacteria</taxon>
        <taxon>Geminicoccales</taxon>
        <taxon>Geminicoccaceae</taxon>
        <taxon>Tistrella</taxon>
    </lineage>
</organism>
<dbReference type="InterPro" id="IPR003719">
    <property type="entry name" value="Phenazine_PhzF-like"/>
</dbReference>
<dbReference type="SUPFAM" id="SSF54506">
    <property type="entry name" value="Diaminopimelate epimerase-like"/>
    <property type="match status" value="1"/>
</dbReference>
<evidence type="ECO:0000313" key="3">
    <source>
        <dbReference type="EMBL" id="MEN2988638.1"/>
    </source>
</evidence>
<dbReference type="RefSeq" id="WP_345937241.1">
    <property type="nucleotide sequence ID" value="NZ_JBBKTW010000003.1"/>
</dbReference>